<evidence type="ECO:0000313" key="2">
    <source>
        <dbReference type="Proteomes" id="UP000192491"/>
    </source>
</evidence>
<dbReference type="EMBL" id="MTEJ01000535">
    <property type="protein sequence ID" value="OQX01883.1"/>
    <property type="molecule type" value="Genomic_DNA"/>
</dbReference>
<dbReference type="AlphaFoldDB" id="A0A1Y1QBA3"/>
<protein>
    <submittedName>
        <fullName evidence="1">Uncharacterized protein</fullName>
    </submittedName>
</protein>
<proteinExistence type="predicted"/>
<sequence length="115" mass="13580">MLAGFHRSLNEGIYKSLVNNDRKIQFWINYIHATHRNWFDGCMAADIFDDKFYVTKIKYDFILKNESKIDDMIIDILHGVVSANFPTYEEDFVEKSFLNIGRPDLLDAYNKKYGE</sequence>
<reference evidence="1 2" key="1">
    <citation type="submission" date="2017-01" db="EMBL/GenBank/DDBJ databases">
        <title>Novel large sulfur bacteria in the metagenomes of groundwater-fed chemosynthetic microbial mats in the Lake Huron basin.</title>
        <authorList>
            <person name="Sharrar A.M."/>
            <person name="Flood B.E."/>
            <person name="Bailey J.V."/>
            <person name="Jones D.S."/>
            <person name="Biddanda B."/>
            <person name="Ruberg S.A."/>
            <person name="Marcus D.N."/>
            <person name="Dick G.J."/>
        </authorList>
    </citation>
    <scope>NUCLEOTIDE SEQUENCE [LARGE SCALE GENOMIC DNA]</scope>
    <source>
        <strain evidence="1">A8</strain>
    </source>
</reference>
<gene>
    <name evidence="1" type="ORF">BWK73_44570</name>
</gene>
<accession>A0A1Y1QBA3</accession>
<comment type="caution">
    <text evidence="1">The sequence shown here is derived from an EMBL/GenBank/DDBJ whole genome shotgun (WGS) entry which is preliminary data.</text>
</comment>
<evidence type="ECO:0000313" key="1">
    <source>
        <dbReference type="EMBL" id="OQX01883.1"/>
    </source>
</evidence>
<dbReference type="Proteomes" id="UP000192491">
    <property type="component" value="Unassembled WGS sequence"/>
</dbReference>
<name>A0A1Y1QBA3_9GAMM</name>
<organism evidence="1 2">
    <name type="scientific">Thiothrix lacustris</name>
    <dbReference type="NCBI Taxonomy" id="525917"/>
    <lineage>
        <taxon>Bacteria</taxon>
        <taxon>Pseudomonadati</taxon>
        <taxon>Pseudomonadota</taxon>
        <taxon>Gammaproteobacteria</taxon>
        <taxon>Thiotrichales</taxon>
        <taxon>Thiotrichaceae</taxon>
        <taxon>Thiothrix</taxon>
    </lineage>
</organism>